<keyword evidence="5 7" id="KW-1133">Transmembrane helix</keyword>
<feature type="transmembrane region" description="Helical" evidence="7">
    <location>
        <begin position="118"/>
        <end position="137"/>
    </location>
</feature>
<accession>A0ABX2AXC0</accession>
<name>A0ABX2AXC0_9BACT</name>
<evidence type="ECO:0000256" key="2">
    <source>
        <dbReference type="ARBA" id="ARBA00007430"/>
    </source>
</evidence>
<feature type="transmembrane region" description="Helical" evidence="7">
    <location>
        <begin position="321"/>
        <end position="342"/>
    </location>
</feature>
<feature type="transmembrane region" description="Helical" evidence="7">
    <location>
        <begin position="215"/>
        <end position="235"/>
    </location>
</feature>
<feature type="transmembrane region" description="Helical" evidence="7">
    <location>
        <begin position="149"/>
        <end position="173"/>
    </location>
</feature>
<organism evidence="8 9">
    <name type="scientific">Xylanibacter rodentium</name>
    <dbReference type="NCBI Taxonomy" id="2736289"/>
    <lineage>
        <taxon>Bacteria</taxon>
        <taxon>Pseudomonadati</taxon>
        <taxon>Bacteroidota</taxon>
        <taxon>Bacteroidia</taxon>
        <taxon>Bacteroidales</taxon>
        <taxon>Prevotellaceae</taxon>
        <taxon>Xylanibacter</taxon>
    </lineage>
</organism>
<dbReference type="RefSeq" id="WP_172177962.1">
    <property type="nucleotide sequence ID" value="NZ_CASGKG010000016.1"/>
</dbReference>
<gene>
    <name evidence="8" type="ORF">HPS55_13285</name>
</gene>
<proteinExistence type="inferred from homology"/>
<feature type="transmembrane region" description="Helical" evidence="7">
    <location>
        <begin position="354"/>
        <end position="376"/>
    </location>
</feature>
<dbReference type="EMBL" id="JABKKE010000035">
    <property type="protein sequence ID" value="NPE15280.1"/>
    <property type="molecule type" value="Genomic_DNA"/>
</dbReference>
<dbReference type="Pfam" id="PF13440">
    <property type="entry name" value="Polysacc_synt_3"/>
    <property type="match status" value="1"/>
</dbReference>
<evidence type="ECO:0000256" key="6">
    <source>
        <dbReference type="ARBA" id="ARBA00023136"/>
    </source>
</evidence>
<feature type="transmembrane region" description="Helical" evidence="7">
    <location>
        <begin position="411"/>
        <end position="436"/>
    </location>
</feature>
<keyword evidence="9" id="KW-1185">Reference proteome</keyword>
<comment type="caution">
    <text evidence="8">The sequence shown here is derived from an EMBL/GenBank/DDBJ whole genome shotgun (WGS) entry which is preliminary data.</text>
</comment>
<evidence type="ECO:0000313" key="8">
    <source>
        <dbReference type="EMBL" id="NPE15280.1"/>
    </source>
</evidence>
<dbReference type="PANTHER" id="PTHR30250:SF10">
    <property type="entry name" value="LIPOPOLYSACCHARIDE BIOSYNTHESIS PROTEIN WZXC"/>
    <property type="match status" value="1"/>
</dbReference>
<keyword evidence="3" id="KW-1003">Cell membrane</keyword>
<dbReference type="PANTHER" id="PTHR30250">
    <property type="entry name" value="PST FAMILY PREDICTED COLANIC ACID TRANSPORTER"/>
    <property type="match status" value="1"/>
</dbReference>
<sequence length="479" mass="53299">MESLKEKTANGLLWGGISNGGQQLLGLVFGIILGRLLSPDDYGMIAMISVFSLVANELQNSGFKTALANIPNPTDRDYNSVFWFNILMGVMLYTLLFFSAPLIARFYGVPELVPLCRYAFLGFVIAGLGTVQSAWLFKNLKAKQQAKSGLAAVLISSGVGVALAFGGFSYWALATQSIVFISIHTSLQWHYSPWRPSLHVDFGPVRGMFRFSCKLLLSNIITHINTNVLNILLGLHFSKRDVGYYNQAYQWNSKCFYTLQGMVQTVAQPIFVELKDNGDRQLAALRKLMRVTAFISFPMLFGFGLVAHEFIVITITDKWEASAVLIKILCIGGAFMPLSTLLSNLVVSKGHSGTYMMCNVCLGLLQIVLMTVFYRYGIHTMVTVYVVLNTLWVFVWHHFVRRFTGYGFGMILADIMPFALSALAVMAATHCITAAIGDLRLLMGVRIVTAAALYYVVMRFVSRSTLDECMLFVKSKIRK</sequence>
<keyword evidence="6 7" id="KW-0472">Membrane</keyword>
<feature type="transmembrane region" description="Helical" evidence="7">
    <location>
        <begin position="80"/>
        <end position="98"/>
    </location>
</feature>
<comment type="subcellular location">
    <subcellularLocation>
        <location evidence="1">Cell membrane</location>
        <topology evidence="1">Multi-pass membrane protein</topology>
    </subcellularLocation>
</comment>
<feature type="transmembrane region" description="Helical" evidence="7">
    <location>
        <begin position="442"/>
        <end position="461"/>
    </location>
</feature>
<reference evidence="8 9" key="1">
    <citation type="submission" date="2020-05" db="EMBL/GenBank/DDBJ databases">
        <title>Distinct polysaccharide utilization as determinants for interspecies competition between intestinal Prevotella spp.</title>
        <authorList>
            <person name="Galvez E.J.C."/>
            <person name="Iljazovic A."/>
            <person name="Strowig T."/>
        </authorList>
    </citation>
    <scope>NUCLEOTIDE SEQUENCE [LARGE SCALE GENOMIC DNA]</scope>
    <source>
        <strain evidence="8 9">PROD</strain>
    </source>
</reference>
<evidence type="ECO:0000256" key="4">
    <source>
        <dbReference type="ARBA" id="ARBA00022692"/>
    </source>
</evidence>
<evidence type="ECO:0000256" key="7">
    <source>
        <dbReference type="SAM" id="Phobius"/>
    </source>
</evidence>
<feature type="transmembrane region" description="Helical" evidence="7">
    <location>
        <begin position="291"/>
        <end position="315"/>
    </location>
</feature>
<dbReference type="CDD" id="cd13127">
    <property type="entry name" value="MATE_tuaB_like"/>
    <property type="match status" value="1"/>
</dbReference>
<dbReference type="Proteomes" id="UP001193734">
    <property type="component" value="Unassembled WGS sequence"/>
</dbReference>
<keyword evidence="4 7" id="KW-0812">Transmembrane</keyword>
<evidence type="ECO:0000256" key="1">
    <source>
        <dbReference type="ARBA" id="ARBA00004651"/>
    </source>
</evidence>
<dbReference type="GeneID" id="82158743"/>
<feature type="transmembrane region" description="Helical" evidence="7">
    <location>
        <begin position="382"/>
        <end position="399"/>
    </location>
</feature>
<feature type="transmembrane region" description="Helical" evidence="7">
    <location>
        <begin position="12"/>
        <end position="36"/>
    </location>
</feature>
<evidence type="ECO:0000256" key="3">
    <source>
        <dbReference type="ARBA" id="ARBA00022475"/>
    </source>
</evidence>
<comment type="similarity">
    <text evidence="2">Belongs to the polysaccharide synthase family.</text>
</comment>
<dbReference type="InterPro" id="IPR050833">
    <property type="entry name" value="Poly_Biosynth_Transport"/>
</dbReference>
<evidence type="ECO:0000313" key="9">
    <source>
        <dbReference type="Proteomes" id="UP001193734"/>
    </source>
</evidence>
<protein>
    <submittedName>
        <fullName evidence="8">Lipopolysaccharide biosynthesis protein</fullName>
    </submittedName>
</protein>
<evidence type="ECO:0000256" key="5">
    <source>
        <dbReference type="ARBA" id="ARBA00022989"/>
    </source>
</evidence>